<dbReference type="EMBL" id="NRSD01000009">
    <property type="protein sequence ID" value="MBK1645049.1"/>
    <property type="molecule type" value="Genomic_DNA"/>
</dbReference>
<sequence>MTPRVKHDADRLEMDRALLIGVGLFFDQAQLGTVQSRIILILIHTPCPDIDCELPIRLPIQSR</sequence>
<keyword evidence="2" id="KW-1185">Reference proteome</keyword>
<dbReference type="Proteomes" id="UP001138802">
    <property type="component" value="Unassembled WGS sequence"/>
</dbReference>
<accession>A0A9X1B8L7</accession>
<protein>
    <submittedName>
        <fullName evidence="1">Uncharacterized protein</fullName>
    </submittedName>
</protein>
<organism evidence="1 2">
    <name type="scientific">Thiocapsa imhoffii</name>
    <dbReference type="NCBI Taxonomy" id="382777"/>
    <lineage>
        <taxon>Bacteria</taxon>
        <taxon>Pseudomonadati</taxon>
        <taxon>Pseudomonadota</taxon>
        <taxon>Gammaproteobacteria</taxon>
        <taxon>Chromatiales</taxon>
        <taxon>Chromatiaceae</taxon>
        <taxon>Thiocapsa</taxon>
    </lineage>
</organism>
<evidence type="ECO:0000313" key="2">
    <source>
        <dbReference type="Proteomes" id="UP001138802"/>
    </source>
</evidence>
<gene>
    <name evidence="1" type="ORF">CKO25_10370</name>
</gene>
<name>A0A9X1B8L7_9GAMM</name>
<dbReference type="AlphaFoldDB" id="A0A9X1B8L7"/>
<reference evidence="1 2" key="1">
    <citation type="journal article" date="2020" name="Microorganisms">
        <title>Osmotic Adaptation and Compatible Solute Biosynthesis of Phototrophic Bacteria as Revealed from Genome Analyses.</title>
        <authorList>
            <person name="Imhoff J.F."/>
            <person name="Rahn T."/>
            <person name="Kunzel S."/>
            <person name="Keller A."/>
            <person name="Neulinger S.C."/>
        </authorList>
    </citation>
    <scope>NUCLEOTIDE SEQUENCE [LARGE SCALE GENOMIC DNA]</scope>
    <source>
        <strain evidence="1 2">DSM 21303</strain>
    </source>
</reference>
<comment type="caution">
    <text evidence="1">The sequence shown here is derived from an EMBL/GenBank/DDBJ whole genome shotgun (WGS) entry which is preliminary data.</text>
</comment>
<evidence type="ECO:0000313" key="1">
    <source>
        <dbReference type="EMBL" id="MBK1645049.1"/>
    </source>
</evidence>
<proteinExistence type="predicted"/>